<dbReference type="InterPro" id="IPR013283">
    <property type="entry name" value="RLI1"/>
</dbReference>
<comment type="subcellular location">
    <subcellularLocation>
        <location evidence="1">Membrane</location>
        <topology evidence="1">Multi-pass membrane protein</topology>
    </subcellularLocation>
</comment>
<dbReference type="InterPro" id="IPR013525">
    <property type="entry name" value="ABC2_TM"/>
</dbReference>
<dbReference type="FunFam" id="3.40.50.300:FF:000665">
    <property type="entry name" value="ABC transporter A family member 2"/>
    <property type="match status" value="1"/>
</dbReference>
<feature type="transmembrane region" description="Helical" evidence="8">
    <location>
        <begin position="567"/>
        <end position="591"/>
    </location>
</feature>
<dbReference type="PRINTS" id="PR01868">
    <property type="entry name" value="ABCEFAMILY"/>
</dbReference>
<dbReference type="InterPro" id="IPR003593">
    <property type="entry name" value="AAA+_ATPase"/>
</dbReference>
<dbReference type="PROSITE" id="PS00211">
    <property type="entry name" value="ABC_TRANSPORTER_1"/>
    <property type="match status" value="1"/>
</dbReference>
<dbReference type="GO" id="GO:0005524">
    <property type="term" value="F:ATP binding"/>
    <property type="evidence" value="ECO:0007669"/>
    <property type="project" value="UniProtKB-KW"/>
</dbReference>
<dbReference type="Pfam" id="PF00005">
    <property type="entry name" value="ABC_tran"/>
    <property type="match status" value="1"/>
</dbReference>
<dbReference type="SMART" id="SM00382">
    <property type="entry name" value="AAA"/>
    <property type="match status" value="1"/>
</dbReference>
<feature type="transmembrane region" description="Helical" evidence="8">
    <location>
        <begin position="635"/>
        <end position="659"/>
    </location>
</feature>
<dbReference type="GO" id="GO:0140359">
    <property type="term" value="F:ABC-type transporter activity"/>
    <property type="evidence" value="ECO:0007669"/>
    <property type="project" value="InterPro"/>
</dbReference>
<dbReference type="InterPro" id="IPR027417">
    <property type="entry name" value="P-loop_NTPase"/>
</dbReference>
<evidence type="ECO:0000256" key="4">
    <source>
        <dbReference type="ARBA" id="ARBA00022741"/>
    </source>
</evidence>
<feature type="domain" description="ABC transporter" evidence="9">
    <location>
        <begin position="822"/>
        <end position="1056"/>
    </location>
</feature>
<sequence length="1177" mass="130316">MAFGRLRALGNALHLKSRHGKGYRLSINTAPSRSGEVIEKIKEVVSGASVVAENAGSVAVNIPGDYAEKVPEICESLGLDDTHETFGEGDAHQEKGSALVHEWSLSLTTLEDVFLEVTRKSNFVYGRSDEVEHDEQLDAAAMEKLDSAGRATSSSSNTFRGLFRKNFSLQSRQKGTNCCQIVSPVLVLVILVLLQVIITAVGGPDISERKLILTLPFPLNIAFMPDFPFFPSSSSFGLSEAEWPSKDAIQKYGLSEVAKHVEGLAHAFGLSHAEEEMNRFQGKTSFENFQKEKQVLKTCLEFFYFVDATTPGPGSIPLGFSFSNGSREGLLSFLPQKNCSYPAEPKGSGFLNKYAVVPYFERYNSTSSMQETVFEEVIELNKIDIDETDEPPYLNLLPDAYVTFFEASSKNSSYGSSQHNIRLKYSFAVNDNPTAYYHRPNNFTRIMNKQISKLNPEGVLLFTPAKMSFMDLIIDAFYKSALPEYAESHKCLDGDIFCQAAGIKFAQAMPFYKSLDILAAIELFGSFLYPLALSLQLPIYVYIICLEKEERLREMMKSMGMKMWKYWVANYVYNFSIYGVVVIVFALVATLVRIRFFTETNPLLLFFLFLGWGLSLVSLSFLIGSLLNSKRAATIMGYVVALLGNIICIILCAGIYGKWSFAPNKTLPLPLLLYNQMGFARAIYLINYDCSSEFSCPSDLSKLPLQNPELVKCIISLYVDAIWYLIAGLYLDAVLPGKKFGVAKHPCFCCLCSKCRKREKKATRRNLDKCEASSPLLKSGNTTVNIAGYSEDQEVATERKKVAELSSRLGEATQSDGAAGGIYMNSVSKNFKKGSKKSKLAVDNVSLAVPRGMTFGLLGENGAGKTTTINMLTGVFPPTSGTARVCGYDIVTDVDAVHFSMGVCPQFDLQWADLTVEEHILFYARLKGIPAAQEKGHVQACLESVGLYRFAQRKSSKLSGGMRRRLSVAISLVGHSSIVLLDEPTTGLDPASRRNLWSIIQNAKGSRVILLTTHALDEAELLCDRLAIMVKGRVKALGSPEGIKGRYGSFLRVLINFRPTERSKVIRSIIGLFPGSCTDVSHSAAVRENMADKMDHAFTEMEEIAGTACIFVRHRNEEGSLVMPLAGVFRLMTEKAAHLGVKAWGVSMVSLEDVFQDVVEEDRRERRMWMDDARLPS</sequence>
<name>A0A7S3G9R0_9EUKA</name>
<dbReference type="PANTHER" id="PTHR19229:SF272">
    <property type="entry name" value="ABC TRANSPORTER A FAMILY MEMBER 7-RELATED"/>
    <property type="match status" value="1"/>
</dbReference>
<dbReference type="InterPro" id="IPR017871">
    <property type="entry name" value="ABC_transporter-like_CS"/>
</dbReference>
<dbReference type="InterPro" id="IPR026082">
    <property type="entry name" value="ABCA"/>
</dbReference>
<keyword evidence="7 8" id="KW-0472">Membrane</keyword>
<keyword evidence="2" id="KW-0813">Transport</keyword>
<dbReference type="CDD" id="cd03263">
    <property type="entry name" value="ABC_subfamily_A"/>
    <property type="match status" value="1"/>
</dbReference>
<protein>
    <recommendedName>
        <fullName evidence="9">ABC transporter domain-containing protein</fullName>
    </recommendedName>
</protein>
<keyword evidence="5" id="KW-0067">ATP-binding</keyword>
<dbReference type="EMBL" id="HBIB01026235">
    <property type="protein sequence ID" value="CAE0254686.1"/>
    <property type="molecule type" value="Transcribed_RNA"/>
</dbReference>
<dbReference type="Gene3D" id="3.40.50.300">
    <property type="entry name" value="P-loop containing nucleotide triphosphate hydrolases"/>
    <property type="match status" value="1"/>
</dbReference>
<dbReference type="PANTHER" id="PTHR19229">
    <property type="entry name" value="ATP-BINDING CASSETTE TRANSPORTER SUBFAMILY A ABCA"/>
    <property type="match status" value="1"/>
</dbReference>
<evidence type="ECO:0000313" key="10">
    <source>
        <dbReference type="EMBL" id="CAE0254686.1"/>
    </source>
</evidence>
<accession>A0A7S3G9R0</accession>
<proteinExistence type="predicted"/>
<reference evidence="10" key="1">
    <citation type="submission" date="2021-01" db="EMBL/GenBank/DDBJ databases">
        <authorList>
            <person name="Corre E."/>
            <person name="Pelletier E."/>
            <person name="Niang G."/>
            <person name="Scheremetjew M."/>
            <person name="Finn R."/>
            <person name="Kale V."/>
            <person name="Holt S."/>
            <person name="Cochrane G."/>
            <person name="Meng A."/>
            <person name="Brown T."/>
            <person name="Cohen L."/>
        </authorList>
    </citation>
    <scope>NUCLEOTIDE SEQUENCE</scope>
    <source>
        <strain evidence="10">NIES-2562</strain>
    </source>
</reference>
<dbReference type="GO" id="GO:0016020">
    <property type="term" value="C:membrane"/>
    <property type="evidence" value="ECO:0007669"/>
    <property type="project" value="UniProtKB-SubCell"/>
</dbReference>
<evidence type="ECO:0000256" key="1">
    <source>
        <dbReference type="ARBA" id="ARBA00004141"/>
    </source>
</evidence>
<evidence type="ECO:0000256" key="7">
    <source>
        <dbReference type="ARBA" id="ARBA00023136"/>
    </source>
</evidence>
<dbReference type="SUPFAM" id="SSF52540">
    <property type="entry name" value="P-loop containing nucleoside triphosphate hydrolases"/>
    <property type="match status" value="1"/>
</dbReference>
<dbReference type="AlphaFoldDB" id="A0A7S3G9R0"/>
<feature type="transmembrane region" description="Helical" evidence="8">
    <location>
        <begin position="603"/>
        <end position="623"/>
    </location>
</feature>
<feature type="transmembrane region" description="Helical" evidence="8">
    <location>
        <begin position="181"/>
        <end position="202"/>
    </location>
</feature>
<keyword evidence="6 8" id="KW-1133">Transmembrane helix</keyword>
<keyword evidence="4" id="KW-0547">Nucleotide-binding</keyword>
<evidence type="ECO:0000259" key="9">
    <source>
        <dbReference type="PROSITE" id="PS50893"/>
    </source>
</evidence>
<evidence type="ECO:0000256" key="2">
    <source>
        <dbReference type="ARBA" id="ARBA00022448"/>
    </source>
</evidence>
<organism evidence="10">
    <name type="scientific">Palpitomonas bilix</name>
    <dbReference type="NCBI Taxonomy" id="652834"/>
    <lineage>
        <taxon>Eukaryota</taxon>
        <taxon>Eukaryota incertae sedis</taxon>
    </lineage>
</organism>
<dbReference type="InterPro" id="IPR003439">
    <property type="entry name" value="ABC_transporter-like_ATP-bd"/>
</dbReference>
<evidence type="ECO:0000256" key="6">
    <source>
        <dbReference type="ARBA" id="ARBA00022989"/>
    </source>
</evidence>
<gene>
    <name evidence="10" type="ORF">PBIL07802_LOCUS16934</name>
</gene>
<evidence type="ECO:0000256" key="3">
    <source>
        <dbReference type="ARBA" id="ARBA00022692"/>
    </source>
</evidence>
<dbReference type="GO" id="GO:0016887">
    <property type="term" value="F:ATP hydrolysis activity"/>
    <property type="evidence" value="ECO:0007669"/>
    <property type="project" value="InterPro"/>
</dbReference>
<keyword evidence="3 8" id="KW-0812">Transmembrane</keyword>
<feature type="transmembrane region" description="Helical" evidence="8">
    <location>
        <begin position="527"/>
        <end position="546"/>
    </location>
</feature>
<evidence type="ECO:0000256" key="8">
    <source>
        <dbReference type="SAM" id="Phobius"/>
    </source>
</evidence>
<dbReference type="PROSITE" id="PS50893">
    <property type="entry name" value="ABC_TRANSPORTER_2"/>
    <property type="match status" value="1"/>
</dbReference>
<dbReference type="Pfam" id="PF12698">
    <property type="entry name" value="ABC2_membrane_3"/>
    <property type="match status" value="1"/>
</dbReference>
<evidence type="ECO:0000256" key="5">
    <source>
        <dbReference type="ARBA" id="ARBA00022840"/>
    </source>
</evidence>
<dbReference type="GO" id="GO:0005319">
    <property type="term" value="F:lipid transporter activity"/>
    <property type="evidence" value="ECO:0007669"/>
    <property type="project" value="TreeGrafter"/>
</dbReference>